<feature type="domain" description="Protein kinase" evidence="3">
    <location>
        <begin position="145"/>
        <end position="277"/>
    </location>
</feature>
<evidence type="ECO:0000256" key="2">
    <source>
        <dbReference type="SAM" id="MobiDB-lite"/>
    </source>
</evidence>
<evidence type="ECO:0000313" key="5">
    <source>
        <dbReference type="RefSeq" id="XP_042564116.1"/>
    </source>
</evidence>
<feature type="binding site" evidence="1">
    <location>
        <position position="172"/>
    </location>
    <ligand>
        <name>ATP</name>
        <dbReference type="ChEBI" id="CHEBI:30616"/>
    </ligand>
</feature>
<dbReference type="Proteomes" id="UP000515152">
    <property type="component" value="Chromosome 7"/>
</dbReference>
<keyword evidence="1" id="KW-0547">Nucleotide-binding</keyword>
<dbReference type="RefSeq" id="XP_042564116.1">
    <property type="nucleotide sequence ID" value="XM_042708182.1"/>
</dbReference>
<keyword evidence="1" id="KW-0067">ATP-binding</keyword>
<protein>
    <submittedName>
        <fullName evidence="5">Serine/threonine-protein kinase CTR1-like</fullName>
    </submittedName>
</protein>
<dbReference type="OrthoDB" id="8961570at2759"/>
<dbReference type="GO" id="GO:0004674">
    <property type="term" value="F:protein serine/threonine kinase activity"/>
    <property type="evidence" value="ECO:0007669"/>
    <property type="project" value="TreeGrafter"/>
</dbReference>
<evidence type="ECO:0000259" key="3">
    <source>
        <dbReference type="PROSITE" id="PS50011"/>
    </source>
</evidence>
<reference evidence="5" key="1">
    <citation type="submission" date="2025-08" db="UniProtKB">
        <authorList>
            <consortium name="RefSeq"/>
        </authorList>
    </citation>
    <scope>IDENTIFICATION</scope>
</reference>
<dbReference type="PROSITE" id="PS00107">
    <property type="entry name" value="PROTEIN_KINASE_ATP"/>
    <property type="match status" value="1"/>
</dbReference>
<keyword evidence="4" id="KW-1185">Reference proteome</keyword>
<dbReference type="KEGG" id="char:122133011"/>
<dbReference type="GO" id="GO:0005524">
    <property type="term" value="F:ATP binding"/>
    <property type="evidence" value="ECO:0007669"/>
    <property type="project" value="UniProtKB-UniRule"/>
</dbReference>
<accession>A0A8M1KJ71</accession>
<feature type="region of interest" description="Disordered" evidence="2">
    <location>
        <begin position="55"/>
        <end position="77"/>
    </location>
</feature>
<dbReference type="InterPro" id="IPR000719">
    <property type="entry name" value="Prot_kinase_dom"/>
</dbReference>
<dbReference type="PANTHER" id="PTHR44329">
    <property type="entry name" value="SERINE/THREONINE-PROTEIN KINASE TNNI3K-RELATED"/>
    <property type="match status" value="1"/>
</dbReference>
<organism evidence="4 5">
    <name type="scientific">Clupea harengus</name>
    <name type="common">Atlantic herring</name>
    <dbReference type="NCBI Taxonomy" id="7950"/>
    <lineage>
        <taxon>Eukaryota</taxon>
        <taxon>Metazoa</taxon>
        <taxon>Chordata</taxon>
        <taxon>Craniata</taxon>
        <taxon>Vertebrata</taxon>
        <taxon>Euteleostomi</taxon>
        <taxon>Actinopterygii</taxon>
        <taxon>Neopterygii</taxon>
        <taxon>Teleostei</taxon>
        <taxon>Clupei</taxon>
        <taxon>Clupeiformes</taxon>
        <taxon>Clupeoidei</taxon>
        <taxon>Clupeidae</taxon>
        <taxon>Clupea</taxon>
    </lineage>
</organism>
<feature type="region of interest" description="Disordered" evidence="2">
    <location>
        <begin position="104"/>
        <end position="124"/>
    </location>
</feature>
<dbReference type="AlphaFoldDB" id="A0A8M1KJ71"/>
<evidence type="ECO:0000313" key="4">
    <source>
        <dbReference type="Proteomes" id="UP000515152"/>
    </source>
</evidence>
<sequence>MGPHAVLLVTKANKSFTETHRRAAQEHQELLENNKSDGGQVTELLEKIEEMVAGNSGGWSMENPPKFTEGRPDDYSSGDAGYDSVKSGLESELIKPEKQLSAAGSAQRFGQQKPPLRPAHRKAPCAERKVFERKVPFVDESTITVNYDERIGRGSYGTVYRGSYQGTPAAVKTIEIGDNPVITNELIIPWRLSHPNIVRMIAVARSETHVLIANEYIHGANLQEVLYKDTPIKVVHHHIGCLVKYVEGARKLENPSEIPENLHKYDLKCNQILILDI</sequence>
<gene>
    <name evidence="5" type="primary">LOC122133011</name>
</gene>
<name>A0A8M1KJ71_CLUHA</name>
<dbReference type="InterPro" id="IPR017441">
    <property type="entry name" value="Protein_kinase_ATP_BS"/>
</dbReference>
<evidence type="ECO:0000256" key="1">
    <source>
        <dbReference type="PROSITE-ProRule" id="PRU10141"/>
    </source>
</evidence>
<dbReference type="InterPro" id="IPR051681">
    <property type="entry name" value="Ser/Thr_Kinases-Pseudokinases"/>
</dbReference>
<dbReference type="GeneID" id="122133011"/>
<proteinExistence type="predicted"/>
<dbReference type="Pfam" id="PF00069">
    <property type="entry name" value="Pkinase"/>
    <property type="match status" value="1"/>
</dbReference>
<dbReference type="PROSITE" id="PS50011">
    <property type="entry name" value="PROTEIN_KINASE_DOM"/>
    <property type="match status" value="1"/>
</dbReference>